<reference evidence="1 2" key="1">
    <citation type="submission" date="2022-09" db="EMBL/GenBank/DDBJ databases">
        <authorList>
            <person name="Palmer J.M."/>
        </authorList>
    </citation>
    <scope>NUCLEOTIDE SEQUENCE [LARGE SCALE GENOMIC DNA]</scope>
    <source>
        <strain evidence="1 2">DSM 7382</strain>
    </source>
</reference>
<dbReference type="EMBL" id="JASBNA010000002">
    <property type="protein sequence ID" value="KAK7694936.1"/>
    <property type="molecule type" value="Genomic_DNA"/>
</dbReference>
<evidence type="ECO:0000313" key="1">
    <source>
        <dbReference type="EMBL" id="KAK7694936.1"/>
    </source>
</evidence>
<sequence>MSRVQMVLSALEVFNGAPDKPPWIPQTPGSKISSTPLRHGPIVMFCCSLQIRHSARKSLQPKRSAQKLLMIFTKSMWPIGFLYAIHW</sequence>
<dbReference type="AlphaFoldDB" id="A0AAW0GYI6"/>
<gene>
    <name evidence="1" type="ORF">QCA50_002124</name>
</gene>
<organism evidence="1 2">
    <name type="scientific">Cerrena zonata</name>
    <dbReference type="NCBI Taxonomy" id="2478898"/>
    <lineage>
        <taxon>Eukaryota</taxon>
        <taxon>Fungi</taxon>
        <taxon>Dikarya</taxon>
        <taxon>Basidiomycota</taxon>
        <taxon>Agaricomycotina</taxon>
        <taxon>Agaricomycetes</taxon>
        <taxon>Polyporales</taxon>
        <taxon>Cerrenaceae</taxon>
        <taxon>Cerrena</taxon>
    </lineage>
</organism>
<dbReference type="Proteomes" id="UP001385951">
    <property type="component" value="Unassembled WGS sequence"/>
</dbReference>
<comment type="caution">
    <text evidence="1">The sequence shown here is derived from an EMBL/GenBank/DDBJ whole genome shotgun (WGS) entry which is preliminary data.</text>
</comment>
<protein>
    <submittedName>
        <fullName evidence="1">Uncharacterized protein</fullName>
    </submittedName>
</protein>
<evidence type="ECO:0000313" key="2">
    <source>
        <dbReference type="Proteomes" id="UP001385951"/>
    </source>
</evidence>
<keyword evidence="2" id="KW-1185">Reference proteome</keyword>
<proteinExistence type="predicted"/>
<name>A0AAW0GYI6_9APHY</name>
<accession>A0AAW0GYI6</accession>